<organism evidence="8 9">
    <name type="scientific">Ornithinibacillus salinisoli</name>
    <dbReference type="NCBI Taxonomy" id="1848459"/>
    <lineage>
        <taxon>Bacteria</taxon>
        <taxon>Bacillati</taxon>
        <taxon>Bacillota</taxon>
        <taxon>Bacilli</taxon>
        <taxon>Bacillales</taxon>
        <taxon>Bacillaceae</taxon>
        <taxon>Ornithinibacillus</taxon>
    </lineage>
</organism>
<evidence type="ECO:0000313" key="8">
    <source>
        <dbReference type="EMBL" id="MFD2045829.1"/>
    </source>
</evidence>
<dbReference type="Gene3D" id="6.10.250.660">
    <property type="match status" value="1"/>
</dbReference>
<keyword evidence="2" id="KW-0963">Cytoplasm</keyword>
<accession>A0ABW4W281</accession>
<evidence type="ECO:0000256" key="5">
    <source>
        <dbReference type="ARBA" id="ARBA00023054"/>
    </source>
</evidence>
<gene>
    <name evidence="8" type="primary">gpsB</name>
    <name evidence="8" type="ORF">ACFSJF_16255</name>
</gene>
<dbReference type="NCBIfam" id="NF010725">
    <property type="entry name" value="PRK14127.1"/>
    <property type="match status" value="1"/>
</dbReference>
<dbReference type="InterPro" id="IPR011229">
    <property type="entry name" value="Cell_cycle_GpsB"/>
</dbReference>
<dbReference type="PANTHER" id="PTHR35794">
    <property type="entry name" value="CELL DIVISION PROTEIN DIVIVA"/>
    <property type="match status" value="1"/>
</dbReference>
<feature type="compositionally biased region" description="Basic and acidic residues" evidence="7">
    <location>
        <begin position="54"/>
        <end position="67"/>
    </location>
</feature>
<dbReference type="InterPro" id="IPR019933">
    <property type="entry name" value="DivIVA_domain"/>
</dbReference>
<comment type="caution">
    <text evidence="8">The sequence shown here is derived from an EMBL/GenBank/DDBJ whole genome shotgun (WGS) entry which is preliminary data.</text>
</comment>
<evidence type="ECO:0000256" key="3">
    <source>
        <dbReference type="ARBA" id="ARBA00022618"/>
    </source>
</evidence>
<dbReference type="EMBL" id="JBHUHQ010000021">
    <property type="protein sequence ID" value="MFD2045829.1"/>
    <property type="molecule type" value="Genomic_DNA"/>
</dbReference>
<evidence type="ECO:0000256" key="2">
    <source>
        <dbReference type="ARBA" id="ARBA00022490"/>
    </source>
</evidence>
<sequence>MSPSRVQLTGKDILEKDFKTAMRGYNQEEVDEFLDAVIQDYEAFQQEIERLKKENDQLKKHSTEQTRTRSGNTNHQVNYDILKRLSNLEKAVFGNKFANAES</sequence>
<reference evidence="9" key="1">
    <citation type="journal article" date="2019" name="Int. J. Syst. Evol. Microbiol.">
        <title>The Global Catalogue of Microorganisms (GCM) 10K type strain sequencing project: providing services to taxonomists for standard genome sequencing and annotation.</title>
        <authorList>
            <consortium name="The Broad Institute Genomics Platform"/>
            <consortium name="The Broad Institute Genome Sequencing Center for Infectious Disease"/>
            <person name="Wu L."/>
            <person name="Ma J."/>
        </authorList>
    </citation>
    <scope>NUCLEOTIDE SEQUENCE [LARGE SCALE GENOMIC DNA]</scope>
    <source>
        <strain evidence="9">R28</strain>
    </source>
</reference>
<evidence type="ECO:0000256" key="1">
    <source>
        <dbReference type="ARBA" id="ARBA00004496"/>
    </source>
</evidence>
<evidence type="ECO:0000256" key="4">
    <source>
        <dbReference type="ARBA" id="ARBA00022960"/>
    </source>
</evidence>
<evidence type="ECO:0000313" key="9">
    <source>
        <dbReference type="Proteomes" id="UP001597383"/>
    </source>
</evidence>
<evidence type="ECO:0000256" key="7">
    <source>
        <dbReference type="SAM" id="MobiDB-lite"/>
    </source>
</evidence>
<protein>
    <submittedName>
        <fullName evidence="8">Cell division regulator GpsB</fullName>
    </submittedName>
</protein>
<keyword evidence="6" id="KW-0131">Cell cycle</keyword>
<comment type="subcellular location">
    <subcellularLocation>
        <location evidence="1">Cytoplasm</location>
    </subcellularLocation>
</comment>
<keyword evidence="5" id="KW-0175">Coiled coil</keyword>
<dbReference type="InterPro" id="IPR007793">
    <property type="entry name" value="DivIVA_fam"/>
</dbReference>
<keyword evidence="4" id="KW-0133">Cell shape</keyword>
<dbReference type="PANTHER" id="PTHR35794:SF1">
    <property type="entry name" value="CELL CYCLE PROTEIN GPSB"/>
    <property type="match status" value="1"/>
</dbReference>
<dbReference type="GO" id="GO:0051301">
    <property type="term" value="P:cell division"/>
    <property type="evidence" value="ECO:0007669"/>
    <property type="project" value="UniProtKB-KW"/>
</dbReference>
<name>A0ABW4W281_9BACI</name>
<dbReference type="NCBIfam" id="TIGR03544">
    <property type="entry name" value="DivI1A_domain"/>
    <property type="match status" value="1"/>
</dbReference>
<feature type="region of interest" description="Disordered" evidence="7">
    <location>
        <begin position="54"/>
        <end position="75"/>
    </location>
</feature>
<evidence type="ECO:0000256" key="6">
    <source>
        <dbReference type="ARBA" id="ARBA00023306"/>
    </source>
</evidence>
<proteinExistence type="predicted"/>
<keyword evidence="3 8" id="KW-0132">Cell division</keyword>
<dbReference type="Pfam" id="PF05103">
    <property type="entry name" value="DivIVA"/>
    <property type="match status" value="1"/>
</dbReference>
<dbReference type="PIRSF" id="PIRSF029938">
    <property type="entry name" value="UCP029938"/>
    <property type="match status" value="1"/>
</dbReference>
<dbReference type="RefSeq" id="WP_377557246.1">
    <property type="nucleotide sequence ID" value="NZ_JBHUHQ010000021.1"/>
</dbReference>
<keyword evidence="9" id="KW-1185">Reference proteome</keyword>
<dbReference type="Proteomes" id="UP001597383">
    <property type="component" value="Unassembled WGS sequence"/>
</dbReference>